<evidence type="ECO:0000313" key="2">
    <source>
        <dbReference type="EMBL" id="JAB98540.1"/>
    </source>
</evidence>
<dbReference type="GO" id="GO:0006741">
    <property type="term" value="P:NADP+ biosynthetic process"/>
    <property type="evidence" value="ECO:0007669"/>
    <property type="project" value="UniProtKB-UniRule"/>
</dbReference>
<protein>
    <recommendedName>
        <fullName evidence="1">NAD kinase 2, mitochondrial</fullName>
        <ecNumber evidence="1">2.7.1.23</ecNumber>
    </recommendedName>
    <alternativeName>
        <fullName evidence="1">NAD kinase domain-containing protein 1, mitochondrial</fullName>
    </alternativeName>
</protein>
<comment type="catalytic activity">
    <reaction evidence="1">
        <text>NAD(+) + ATP = ADP + NADP(+) + H(+)</text>
        <dbReference type="Rhea" id="RHEA:18629"/>
        <dbReference type="ChEBI" id="CHEBI:15378"/>
        <dbReference type="ChEBI" id="CHEBI:30616"/>
        <dbReference type="ChEBI" id="CHEBI:57540"/>
        <dbReference type="ChEBI" id="CHEBI:58349"/>
        <dbReference type="ChEBI" id="CHEBI:456216"/>
        <dbReference type="EC" id="2.7.1.23"/>
    </reaction>
</comment>
<dbReference type="InterPro" id="IPR016064">
    <property type="entry name" value="NAD/diacylglycerol_kinase_sf"/>
</dbReference>
<gene>
    <name evidence="2" type="primary">NAKD1</name>
</gene>
<dbReference type="InterPro" id="IPR012355">
    <property type="entry name" value="NADK2_mit"/>
</dbReference>
<reference evidence="2" key="1">
    <citation type="submission" date="2013-07" db="EMBL/GenBank/DDBJ databases">
        <authorList>
            <person name="Geib S."/>
        </authorList>
    </citation>
    <scope>NUCLEOTIDE SEQUENCE</scope>
</reference>
<dbReference type="PANTHER" id="PTHR13158">
    <property type="match status" value="1"/>
</dbReference>
<sequence length="431" mass="49518">MFKSKTLTRQLTKEFRLWRKFSSHNRESSVNPAKYPPPQFKLQRALIITKFSRYEFEQMRYPQLNREQLERKLRDRGTDYEMLMYLHNLHKDFERNVVQSFLDVGCEVKVANRVEFRSSLSKEIMKWADLIVPVGGDGTFLLAAGRASPLFAQSQQKTPIVGFNSDPQRSEGRLMLPKHYTENTADAVAKIKSGDFQWMYRTRIRTSILGSNGKIPESTDLYRHTVTKMEQEKTEPEYLSKAWSLRYKAKMKRVLPYLALNEVFIGEQLSARVSHLQLVINHENVDNKTKCSGLCVSTGTGSTSWHTSINRITNQQVEDLVSILPIPEPKGGKPMPAFDAEEIANQYNQNLRFAPDDPRICYSIREQICVGVWPSPRNFKARRFVNSLFVKSRCIDANLVIDGSISYPFNDGAKALLEVHPEDALLTISLD</sequence>
<accession>W8BBD2</accession>
<dbReference type="GO" id="GO:0005739">
    <property type="term" value="C:mitochondrion"/>
    <property type="evidence" value="ECO:0007669"/>
    <property type="project" value="UniProtKB-SubCell"/>
</dbReference>
<dbReference type="GO" id="GO:0005524">
    <property type="term" value="F:ATP binding"/>
    <property type="evidence" value="ECO:0007669"/>
    <property type="project" value="UniProtKB-UniRule"/>
</dbReference>
<dbReference type="GO" id="GO:0042803">
    <property type="term" value="F:protein homodimerization activity"/>
    <property type="evidence" value="ECO:0007669"/>
    <property type="project" value="UniProtKB-UniRule"/>
</dbReference>
<comment type="subcellular location">
    <subcellularLocation>
        <location evidence="1">Mitochondrion</location>
    </subcellularLocation>
</comment>
<dbReference type="GO" id="GO:0019674">
    <property type="term" value="P:NAD+ metabolic process"/>
    <property type="evidence" value="ECO:0007669"/>
    <property type="project" value="UniProtKB-UniRule"/>
</dbReference>
<keyword evidence="1" id="KW-0808">Transferase</keyword>
<dbReference type="SUPFAM" id="SSF111331">
    <property type="entry name" value="NAD kinase/diacylglycerol kinase-like"/>
    <property type="match status" value="1"/>
</dbReference>
<dbReference type="GO" id="GO:0003951">
    <property type="term" value="F:NAD+ kinase activity"/>
    <property type="evidence" value="ECO:0007669"/>
    <property type="project" value="UniProtKB-UniRule"/>
</dbReference>
<dbReference type="Gene3D" id="3.40.50.10330">
    <property type="entry name" value="Probable inorganic polyphosphate/atp-NAD kinase, domain 1"/>
    <property type="match status" value="1"/>
</dbReference>
<evidence type="ECO:0000256" key="1">
    <source>
        <dbReference type="PIRNR" id="PIRNR017565"/>
    </source>
</evidence>
<dbReference type="EC" id="2.7.1.23" evidence="1"/>
<dbReference type="PIRSF" id="PIRSF017565">
    <property type="entry name" value="Kin_ATP-NAD_euk"/>
    <property type="match status" value="1"/>
</dbReference>
<comment type="similarity">
    <text evidence="1">Belongs to the NAD kinase family.</text>
</comment>
<organism evidence="2">
    <name type="scientific">Ceratitis capitata</name>
    <name type="common">Mediterranean fruit fly</name>
    <name type="synonym">Tephritis capitata</name>
    <dbReference type="NCBI Taxonomy" id="7213"/>
    <lineage>
        <taxon>Eukaryota</taxon>
        <taxon>Metazoa</taxon>
        <taxon>Ecdysozoa</taxon>
        <taxon>Arthropoda</taxon>
        <taxon>Hexapoda</taxon>
        <taxon>Insecta</taxon>
        <taxon>Pterygota</taxon>
        <taxon>Neoptera</taxon>
        <taxon>Endopterygota</taxon>
        <taxon>Diptera</taxon>
        <taxon>Brachycera</taxon>
        <taxon>Muscomorpha</taxon>
        <taxon>Tephritoidea</taxon>
        <taxon>Tephritidae</taxon>
        <taxon>Ceratitis</taxon>
        <taxon>Ceratitis</taxon>
    </lineage>
</organism>
<dbReference type="AlphaFoldDB" id="W8BBD2"/>
<keyword evidence="1" id="KW-0520">NAD</keyword>
<dbReference type="EMBL" id="GAMC01008015">
    <property type="protein sequence ID" value="JAB98540.1"/>
    <property type="molecule type" value="mRNA"/>
</dbReference>
<reference evidence="2" key="2">
    <citation type="journal article" date="2014" name="BMC Genomics">
        <title>A genomic perspective to assessing quality of mass-reared SIT flies used in Mediterranean fruit fly (Ceratitis capitata) eradication in California.</title>
        <authorList>
            <person name="Calla B."/>
            <person name="Hall B."/>
            <person name="Hou S."/>
            <person name="Geib S.M."/>
        </authorList>
    </citation>
    <scope>NUCLEOTIDE SEQUENCE</scope>
</reference>
<keyword evidence="1 2" id="KW-0418">Kinase</keyword>
<keyword evidence="1" id="KW-0496">Mitochondrion</keyword>
<dbReference type="InterPro" id="IPR017437">
    <property type="entry name" value="ATP-NAD_kinase_PpnK-typ_C"/>
</dbReference>
<name>W8BBD2_CERCA</name>
<dbReference type="OrthoDB" id="185618at2759"/>
<comment type="function">
    <text evidence="1">Mitochondrial NAD(+) kinase that phosphorylates NAD(+) to yield NADP(+). Can use both ATP or inorganic polyphosphate as the phosphoryl donor.</text>
</comment>
<dbReference type="PANTHER" id="PTHR13158:SF5">
    <property type="entry name" value="NAD KINASE 2, MITOCHONDRIAL"/>
    <property type="match status" value="1"/>
</dbReference>
<keyword evidence="1" id="KW-0521">NADP</keyword>
<proteinExistence type="evidence at transcript level"/>
<keyword evidence="1" id="KW-0067">ATP-binding</keyword>
<dbReference type="Gene3D" id="2.60.200.30">
    <property type="entry name" value="Probable inorganic polyphosphate/atp-NAD kinase, domain 2"/>
    <property type="match status" value="1"/>
</dbReference>
<comment type="subunit">
    <text evidence="1">Homodimer.</text>
</comment>
<keyword evidence="1" id="KW-0547">Nucleotide-binding</keyword>
<dbReference type="InterPro" id="IPR017438">
    <property type="entry name" value="ATP-NAD_kinase_N"/>
</dbReference>